<evidence type="ECO:0000256" key="9">
    <source>
        <dbReference type="ARBA" id="ARBA00023065"/>
    </source>
</evidence>
<dbReference type="FunFam" id="2.170.130.10:FF:000001">
    <property type="entry name" value="Catecholate siderophore TonB-dependent receptor"/>
    <property type="match status" value="1"/>
</dbReference>
<sequence length="745" mass="82410">MGNRTESGLIRGLKWGRNPLALAIAVAMAASPVWAEEQQDADELQTIKVNAEQSDDVYGGDDFGYVGQRSLTATKTDTPVKEAPRAVSIVTREQMDDRASVSIADALQYTPSIQANFYGEDNKQDWFVIRGFKQANNGLYRDGTRVYSYGFYSWQLDPFAQERVEIMRGPASVLYGQTPPGGVINVISKRPQDYSFGSVTAEYGSYDRKQISVDVGGAPSEDVSWRVIALGRENGTQVDDLEAERTMLAPSLKLGLGDRTELTLLASYQKDDSDPYLQFLPSSGTISPNPNGKIDDDVAIGNLDYEKFERTQVSFGYQLDHAFNDSTSFQQSARYQHIDVDLKQMYTLGYMPGSGDSQAIRGLTDEDGDAYGVNLDNRLIHTWSINNVEHTLLAGLDYQSLHIDGKSFGDPLMGYEAAPGVFAPATLNPFDPQYRDASELTPVSCNFSTLVCTEVTERQRTTIDAYQVGGYLQDQMKFDNQLVLTVGARFDRASSEIENKSTGVEQKIDNDKWTANTGLAWLINDNVTAYTSYSQFFQPILQLDQNGEAAKPQEGDQIEVGIKFQPEGMDGYFNAAAFKITQENLASGAAGTPAFKQIGEVESEGIELEAVTNITPSLSLLANATWMNPEIVSDSTPAEEGNRPVNIADTLYSAWAKYTFLDGPLNGFAIGSGVRYVSDTYGDNLETLKVPSYTLWDATVSYRYKDFKFQVAAKNLEDKEYVATCDYYCWYGDRRSVIGSVTYAW</sequence>
<dbReference type="GO" id="GO:0015891">
    <property type="term" value="P:siderophore transport"/>
    <property type="evidence" value="ECO:0007669"/>
    <property type="project" value="InterPro"/>
</dbReference>
<dbReference type="PANTHER" id="PTHR32552">
    <property type="entry name" value="FERRICHROME IRON RECEPTOR-RELATED"/>
    <property type="match status" value="1"/>
</dbReference>
<gene>
    <name evidence="19" type="primary">foxA</name>
    <name evidence="19" type="ordered locus">ABO_2091</name>
</gene>
<dbReference type="Proteomes" id="UP000008871">
    <property type="component" value="Chromosome"/>
</dbReference>
<feature type="signal peptide" evidence="16">
    <location>
        <begin position="1"/>
        <end position="35"/>
    </location>
</feature>
<evidence type="ECO:0000259" key="18">
    <source>
        <dbReference type="Pfam" id="PF07715"/>
    </source>
</evidence>
<evidence type="ECO:0000256" key="2">
    <source>
        <dbReference type="ARBA" id="ARBA00009810"/>
    </source>
</evidence>
<proteinExistence type="inferred from homology"/>
<dbReference type="Gene3D" id="2.170.130.10">
    <property type="entry name" value="TonB-dependent receptor, plug domain"/>
    <property type="match status" value="1"/>
</dbReference>
<organism evidence="19 20">
    <name type="scientific">Alcanivorax borkumensis (strain ATCC 700651 / DSM 11573 / NCIMB 13689 / SK2)</name>
    <dbReference type="NCBI Taxonomy" id="393595"/>
    <lineage>
        <taxon>Bacteria</taxon>
        <taxon>Pseudomonadati</taxon>
        <taxon>Pseudomonadota</taxon>
        <taxon>Gammaproteobacteria</taxon>
        <taxon>Oceanospirillales</taxon>
        <taxon>Alcanivoracaceae</taxon>
        <taxon>Alcanivorax</taxon>
    </lineage>
</organism>
<evidence type="ECO:0000256" key="14">
    <source>
        <dbReference type="PROSITE-ProRule" id="PRU01360"/>
    </source>
</evidence>
<evidence type="ECO:0000256" key="1">
    <source>
        <dbReference type="ARBA" id="ARBA00004571"/>
    </source>
</evidence>
<name>Q0VMQ9_ALCBS</name>
<dbReference type="OrthoDB" id="127311at2"/>
<keyword evidence="7 16" id="KW-0732">Signal</keyword>
<dbReference type="InterPro" id="IPR010105">
    <property type="entry name" value="TonB_sidphr_rcpt"/>
</dbReference>
<dbReference type="STRING" id="393595.ABO_2091"/>
<dbReference type="Gene3D" id="2.40.170.20">
    <property type="entry name" value="TonB-dependent receptor, beta-barrel domain"/>
    <property type="match status" value="1"/>
</dbReference>
<evidence type="ECO:0000259" key="17">
    <source>
        <dbReference type="Pfam" id="PF00593"/>
    </source>
</evidence>
<dbReference type="SUPFAM" id="SSF56935">
    <property type="entry name" value="Porins"/>
    <property type="match status" value="1"/>
</dbReference>
<evidence type="ECO:0000313" key="19">
    <source>
        <dbReference type="EMBL" id="CAL17539.1"/>
    </source>
</evidence>
<keyword evidence="11 14" id="KW-0472">Membrane</keyword>
<evidence type="ECO:0000256" key="15">
    <source>
        <dbReference type="RuleBase" id="RU003357"/>
    </source>
</evidence>
<keyword evidence="3 14" id="KW-0813">Transport</keyword>
<comment type="subcellular location">
    <subcellularLocation>
        <location evidence="1 14">Cell outer membrane</location>
        <topology evidence="1 14">Multi-pass membrane protein</topology>
    </subcellularLocation>
</comment>
<dbReference type="EMBL" id="AM286690">
    <property type="protein sequence ID" value="CAL17539.1"/>
    <property type="molecule type" value="Genomic_DNA"/>
</dbReference>
<evidence type="ECO:0000256" key="7">
    <source>
        <dbReference type="ARBA" id="ARBA00022729"/>
    </source>
</evidence>
<evidence type="ECO:0000256" key="10">
    <source>
        <dbReference type="ARBA" id="ARBA00023077"/>
    </source>
</evidence>
<dbReference type="InterPro" id="IPR000531">
    <property type="entry name" value="Beta-barrel_TonB"/>
</dbReference>
<keyword evidence="13 14" id="KW-0998">Cell outer membrane</keyword>
<feature type="domain" description="TonB-dependent receptor-like beta-barrel" evidence="17">
    <location>
        <begin position="256"/>
        <end position="716"/>
    </location>
</feature>
<evidence type="ECO:0000256" key="16">
    <source>
        <dbReference type="SAM" id="SignalP"/>
    </source>
</evidence>
<protein>
    <submittedName>
        <fullName evidence="19">Ferrioxamine receptor</fullName>
    </submittedName>
</protein>
<dbReference type="KEGG" id="abo:ABO_2091"/>
<dbReference type="GO" id="GO:0009279">
    <property type="term" value="C:cell outer membrane"/>
    <property type="evidence" value="ECO:0007669"/>
    <property type="project" value="UniProtKB-SubCell"/>
</dbReference>
<evidence type="ECO:0000256" key="13">
    <source>
        <dbReference type="ARBA" id="ARBA00023237"/>
    </source>
</evidence>
<keyword evidence="20" id="KW-1185">Reference proteome</keyword>
<accession>Q0VMQ9</accession>
<dbReference type="InterPro" id="IPR037066">
    <property type="entry name" value="Plug_dom_sf"/>
</dbReference>
<dbReference type="InterPro" id="IPR039426">
    <property type="entry name" value="TonB-dep_rcpt-like"/>
</dbReference>
<feature type="chain" id="PRO_5004178778" evidence="16">
    <location>
        <begin position="36"/>
        <end position="745"/>
    </location>
</feature>
<evidence type="ECO:0000256" key="11">
    <source>
        <dbReference type="ARBA" id="ARBA00023136"/>
    </source>
</evidence>
<feature type="domain" description="TonB-dependent receptor plug" evidence="18">
    <location>
        <begin position="80"/>
        <end position="183"/>
    </location>
</feature>
<evidence type="ECO:0000256" key="12">
    <source>
        <dbReference type="ARBA" id="ARBA00023170"/>
    </source>
</evidence>
<dbReference type="InterPro" id="IPR036942">
    <property type="entry name" value="Beta-barrel_TonB_sf"/>
</dbReference>
<dbReference type="CDD" id="cd01347">
    <property type="entry name" value="ligand_gated_channel"/>
    <property type="match status" value="1"/>
</dbReference>
<dbReference type="RefSeq" id="WP_011589369.1">
    <property type="nucleotide sequence ID" value="NC_008260.1"/>
</dbReference>
<reference evidence="19 20" key="1">
    <citation type="journal article" date="2006" name="Nat. Biotechnol.">
        <title>Genome sequence of the ubiquitous hydrocarbon-degrading marine bacterium Alcanivorax borkumensis.</title>
        <authorList>
            <person name="Schneiker S."/>
            <person name="Martins dos Santos V.A.P."/>
            <person name="Bartels D."/>
            <person name="Bekel T."/>
            <person name="Brecht M."/>
            <person name="Buhrmester J."/>
            <person name="Chernikova T.N."/>
            <person name="Denaro R."/>
            <person name="Ferrer M."/>
            <person name="Gertler C."/>
            <person name="Goesmann A."/>
            <person name="Golyshina O.V."/>
            <person name="Kaminski F."/>
            <person name="Khachane A.N."/>
            <person name="Lang S."/>
            <person name="Linke B."/>
            <person name="McHardy A.C."/>
            <person name="Meyer F."/>
            <person name="Nechitaylo T."/>
            <person name="Puehler A."/>
            <person name="Regenhardt D."/>
            <person name="Rupp O."/>
            <person name="Sabirova J.S."/>
            <person name="Selbitschka W."/>
            <person name="Yakimov M.M."/>
            <person name="Timmis K.N."/>
            <person name="Vorhoelter F.-J."/>
            <person name="Weidner S."/>
            <person name="Kaiser O."/>
            <person name="Golyshin P.N."/>
        </authorList>
    </citation>
    <scope>NUCLEOTIDE SEQUENCE [LARGE SCALE GENOMIC DNA]</scope>
    <source>
        <strain evidence="20">ATCC 700651 / DSM 11573 / NCIMB 13689 / SK2</strain>
    </source>
</reference>
<keyword evidence="6 14" id="KW-0812">Transmembrane</keyword>
<evidence type="ECO:0000256" key="8">
    <source>
        <dbReference type="ARBA" id="ARBA00023004"/>
    </source>
</evidence>
<evidence type="ECO:0000256" key="5">
    <source>
        <dbReference type="ARBA" id="ARBA00022496"/>
    </source>
</evidence>
<dbReference type="GO" id="GO:0038023">
    <property type="term" value="F:signaling receptor activity"/>
    <property type="evidence" value="ECO:0007669"/>
    <property type="project" value="InterPro"/>
</dbReference>
<dbReference type="Pfam" id="PF07715">
    <property type="entry name" value="Plug"/>
    <property type="match status" value="1"/>
</dbReference>
<dbReference type="InterPro" id="IPR012910">
    <property type="entry name" value="Plug_dom"/>
</dbReference>
<dbReference type="AlphaFoldDB" id="Q0VMQ9"/>
<evidence type="ECO:0000256" key="4">
    <source>
        <dbReference type="ARBA" id="ARBA00022452"/>
    </source>
</evidence>
<dbReference type="NCBIfam" id="TIGR01783">
    <property type="entry name" value="TonB-siderophor"/>
    <property type="match status" value="1"/>
</dbReference>
<evidence type="ECO:0000313" key="20">
    <source>
        <dbReference type="Proteomes" id="UP000008871"/>
    </source>
</evidence>
<keyword evidence="4 14" id="KW-1134">Transmembrane beta strand</keyword>
<keyword evidence="5" id="KW-0410">Iron transport</keyword>
<dbReference type="PROSITE" id="PS52016">
    <property type="entry name" value="TONB_DEPENDENT_REC_3"/>
    <property type="match status" value="1"/>
</dbReference>
<keyword evidence="8" id="KW-0408">Iron</keyword>
<evidence type="ECO:0000256" key="6">
    <source>
        <dbReference type="ARBA" id="ARBA00022692"/>
    </source>
</evidence>
<keyword evidence="10 15" id="KW-0798">TonB box</keyword>
<dbReference type="GO" id="GO:0015344">
    <property type="term" value="F:siderophore uptake transmembrane transporter activity"/>
    <property type="evidence" value="ECO:0007669"/>
    <property type="project" value="TreeGrafter"/>
</dbReference>
<keyword evidence="12 19" id="KW-0675">Receptor</keyword>
<dbReference type="eggNOG" id="COG4773">
    <property type="taxonomic scope" value="Bacteria"/>
</dbReference>
<dbReference type="HOGENOM" id="CLU_008287_9_0_6"/>
<evidence type="ECO:0000256" key="3">
    <source>
        <dbReference type="ARBA" id="ARBA00022448"/>
    </source>
</evidence>
<comment type="similarity">
    <text evidence="2 14 15">Belongs to the TonB-dependent receptor family.</text>
</comment>
<keyword evidence="9" id="KW-0406">Ion transport</keyword>
<dbReference type="PANTHER" id="PTHR32552:SF68">
    <property type="entry name" value="FERRICHROME OUTER MEMBRANE TRANSPORTER_PHAGE RECEPTOR"/>
    <property type="match status" value="1"/>
</dbReference>
<dbReference type="Pfam" id="PF00593">
    <property type="entry name" value="TonB_dep_Rec_b-barrel"/>
    <property type="match status" value="1"/>
</dbReference>